<dbReference type="InterPro" id="IPR023442">
    <property type="entry name" value="Ribosomal_eL24_CS"/>
</dbReference>
<dbReference type="Pfam" id="PF01246">
    <property type="entry name" value="Ribosomal_L24e"/>
    <property type="match status" value="1"/>
</dbReference>
<dbReference type="Gene3D" id="6.10.250.1270">
    <property type="match status" value="1"/>
</dbReference>
<reference evidence="6 8" key="1">
    <citation type="journal article" date="2011" name="Science">
        <title>Comparative functional genomics of the fission yeasts.</title>
        <authorList>
            <person name="Rhind N."/>
            <person name="Chen Z."/>
            <person name="Yassour M."/>
            <person name="Thompson D.A."/>
            <person name="Haas B.J."/>
            <person name="Habib N."/>
            <person name="Wapinski I."/>
            <person name="Roy S."/>
            <person name="Lin M.F."/>
            <person name="Heiman D.I."/>
            <person name="Young S.K."/>
            <person name="Furuya K."/>
            <person name="Guo Y."/>
            <person name="Pidoux A."/>
            <person name="Chen H.M."/>
            <person name="Robbertse B."/>
            <person name="Goldberg J.M."/>
            <person name="Aoki K."/>
            <person name="Bayne E.H."/>
            <person name="Berlin A.M."/>
            <person name="Desjardins C.A."/>
            <person name="Dobbs E."/>
            <person name="Dukaj L."/>
            <person name="Fan L."/>
            <person name="FitzGerald M.G."/>
            <person name="French C."/>
            <person name="Gujja S."/>
            <person name="Hansen K."/>
            <person name="Keifenheim D."/>
            <person name="Levin J.Z."/>
            <person name="Mosher R.A."/>
            <person name="Mueller C.A."/>
            <person name="Pfiffner J."/>
            <person name="Priest M."/>
            <person name="Russ C."/>
            <person name="Smialowska A."/>
            <person name="Swoboda P."/>
            <person name="Sykes S.M."/>
            <person name="Vaughn M."/>
            <person name="Vengrova S."/>
            <person name="Yoder R."/>
            <person name="Zeng Q."/>
            <person name="Allshire R."/>
            <person name="Baulcombe D."/>
            <person name="Birren B.W."/>
            <person name="Brown W."/>
            <person name="Ekwall K."/>
            <person name="Kellis M."/>
            <person name="Leatherwood J."/>
            <person name="Levin H."/>
            <person name="Margalit H."/>
            <person name="Martienssen R."/>
            <person name="Nieduszynski C.A."/>
            <person name="Spatafora J.W."/>
            <person name="Friedman N."/>
            <person name="Dalgaard J.Z."/>
            <person name="Baumann P."/>
            <person name="Niki H."/>
            <person name="Regev A."/>
            <person name="Nusbaum C."/>
        </authorList>
    </citation>
    <scope>NUCLEOTIDE SEQUENCE [LARGE SCALE GENOMIC DNA]</scope>
    <source>
        <strain evidence="8">yFS275 / FY16936</strain>
    </source>
</reference>
<dbReference type="JaponicusDB" id="SJAG_02243">
    <property type="gene designation" value="rpl24a"/>
</dbReference>
<keyword evidence="8" id="KW-1185">Reference proteome</keyword>
<evidence type="ECO:0000313" key="6">
    <source>
        <dbReference type="EMBL" id="EEB07162.1"/>
    </source>
</evidence>
<evidence type="ECO:0000259" key="5">
    <source>
        <dbReference type="Pfam" id="PF01246"/>
    </source>
</evidence>
<dbReference type="PANTHER" id="PTHR10792:SF1">
    <property type="entry name" value="RIBOSOMAL PROTEIN L24"/>
    <property type="match status" value="1"/>
</dbReference>
<dbReference type="GO" id="GO:0022625">
    <property type="term" value="C:cytosolic large ribosomal subunit"/>
    <property type="evidence" value="ECO:0000318"/>
    <property type="project" value="GO_Central"/>
</dbReference>
<sequence>MKVEVCSFSGAKVYPGFGRLYVRGDNKVFRFVNSKSESLFLQRKNPRRLSWTQLYRSMHKKGVSVEQAKKRTRRTVKHQRGVVGADLSVIKEKRNQRPEVRAAARTAALKAHKEKKATSEAAKKANKAKAAASNARGQALKTAKVAARR</sequence>
<evidence type="ECO:0000256" key="3">
    <source>
        <dbReference type="ARBA" id="ARBA00023274"/>
    </source>
</evidence>
<evidence type="ECO:0000256" key="2">
    <source>
        <dbReference type="ARBA" id="ARBA00022980"/>
    </source>
</evidence>
<feature type="region of interest" description="Disordered" evidence="4">
    <location>
        <begin position="111"/>
        <end position="149"/>
    </location>
</feature>
<evidence type="ECO:0000256" key="4">
    <source>
        <dbReference type="SAM" id="MobiDB-lite"/>
    </source>
</evidence>
<accession>B6K1Y1</accession>
<dbReference type="OrthoDB" id="1727108at2759"/>
<dbReference type="RefSeq" id="XP_002173455.1">
    <property type="nucleotide sequence ID" value="XM_002173419.2"/>
</dbReference>
<feature type="domain" description="Large ribosomal subunit protein eL24-related N-terminal" evidence="5">
    <location>
        <begin position="1"/>
        <end position="65"/>
    </location>
</feature>
<dbReference type="GO" id="GO:0003729">
    <property type="term" value="F:mRNA binding"/>
    <property type="evidence" value="ECO:0000318"/>
    <property type="project" value="GO_Central"/>
</dbReference>
<dbReference type="Gene3D" id="2.30.170.20">
    <property type="entry name" value="Ribosomal protein L24e"/>
    <property type="match status" value="1"/>
</dbReference>
<dbReference type="HOGENOM" id="CLU_106411_0_0_1"/>
<proteinExistence type="inferred from homology"/>
<dbReference type="Proteomes" id="UP000001744">
    <property type="component" value="Unassembled WGS sequence"/>
</dbReference>
<dbReference type="GO" id="GO:0002181">
    <property type="term" value="P:cytoplasmic translation"/>
    <property type="evidence" value="ECO:0000318"/>
    <property type="project" value="GO_Central"/>
</dbReference>
<dbReference type="EMBL" id="KE651166">
    <property type="protein sequence ID" value="EEB07162.1"/>
    <property type="molecule type" value="Genomic_DNA"/>
</dbReference>
<dbReference type="GO" id="GO:0003735">
    <property type="term" value="F:structural constituent of ribosome"/>
    <property type="evidence" value="ECO:0000318"/>
    <property type="project" value="GO_Central"/>
</dbReference>
<comment type="similarity">
    <text evidence="1">Belongs to the eukaryotic ribosomal protein eL24 family.</text>
</comment>
<dbReference type="PROSITE" id="PS01073">
    <property type="entry name" value="RIBOSOMAL_L24E"/>
    <property type="match status" value="1"/>
</dbReference>
<dbReference type="PANTHER" id="PTHR10792">
    <property type="entry name" value="60S RIBOSOMAL PROTEIN L24"/>
    <property type="match status" value="1"/>
</dbReference>
<evidence type="ECO:0000256" key="1">
    <source>
        <dbReference type="ARBA" id="ARBA00005647"/>
    </source>
</evidence>
<dbReference type="SUPFAM" id="SSF57716">
    <property type="entry name" value="Glucocorticoid receptor-like (DNA-binding domain)"/>
    <property type="match status" value="1"/>
</dbReference>
<dbReference type="OMA" id="QVFRRMH"/>
<dbReference type="STRING" id="402676.B6K1Y1"/>
<dbReference type="FunFam" id="2.30.170.20:FF:000002">
    <property type="entry name" value="60S ribosomal protein L24"/>
    <property type="match status" value="1"/>
</dbReference>
<dbReference type="InterPro" id="IPR038630">
    <property type="entry name" value="L24e/L24_sf"/>
</dbReference>
<keyword evidence="2 6" id="KW-0689">Ribosomal protein</keyword>
<protein>
    <submittedName>
        <fullName evidence="6">60S ribosomal protein L24</fullName>
    </submittedName>
</protein>
<organism evidence="6 8">
    <name type="scientific">Schizosaccharomyces japonicus (strain yFS275 / FY16936)</name>
    <name type="common">Fission yeast</name>
    <dbReference type="NCBI Taxonomy" id="402676"/>
    <lineage>
        <taxon>Eukaryota</taxon>
        <taxon>Fungi</taxon>
        <taxon>Dikarya</taxon>
        <taxon>Ascomycota</taxon>
        <taxon>Taphrinomycotina</taxon>
        <taxon>Schizosaccharomycetes</taxon>
        <taxon>Schizosaccharomycetales</taxon>
        <taxon>Schizosaccharomycetaceae</taxon>
        <taxon>Schizosaccharomyces</taxon>
    </lineage>
</organism>
<dbReference type="InterPro" id="IPR000988">
    <property type="entry name" value="Ribosomal_eL24-rel_N"/>
</dbReference>
<gene>
    <name evidence="7" type="primary">rpl24a</name>
    <name evidence="6" type="ORF">SJAG_02243</name>
</gene>
<dbReference type="GeneID" id="7050218"/>
<keyword evidence="3" id="KW-0687">Ribonucleoprotein</keyword>
<dbReference type="CDD" id="cd00472">
    <property type="entry name" value="Ribosomal_L24e_L24"/>
    <property type="match status" value="1"/>
</dbReference>
<name>B6K1Y1_SCHJY</name>
<dbReference type="VEuPathDB" id="FungiDB:SJAG_02243"/>
<evidence type="ECO:0000313" key="8">
    <source>
        <dbReference type="Proteomes" id="UP000001744"/>
    </source>
</evidence>
<evidence type="ECO:0000313" key="7">
    <source>
        <dbReference type="JaponicusDB" id="SJAG_02243"/>
    </source>
</evidence>
<dbReference type="eggNOG" id="KOG1722">
    <property type="taxonomic scope" value="Eukaryota"/>
</dbReference>
<dbReference type="AlphaFoldDB" id="B6K1Y1"/>
<dbReference type="InterPro" id="IPR056366">
    <property type="entry name" value="Ribosomal_eL24"/>
</dbReference>